<evidence type="ECO:0000313" key="7">
    <source>
        <dbReference type="Proteomes" id="UP000604825"/>
    </source>
</evidence>
<dbReference type="Proteomes" id="UP000604825">
    <property type="component" value="Unassembled WGS sequence"/>
</dbReference>
<sequence>MASSRNPDALAAPALTPAPAAVALDAQAQNPSIAPGDPPSPEMETTAEALTREEVLRRRRRRATRLAGVYRRLYWAMAEEVRARHRQYVWDLARSPLEAEQPPAPPGGPIPAAGEPPRPAPVPRRKKCGFTGCKVRAMATTRFCHSHILSDPKQLLYKPCAYITKSGLQGGLVTCGRPIIKSAAPSLCNIHLQRCQKSIAQAYRKELLLLKPMAMALSLGGGGRRRWSCRAARRPGNGGAGCRHFHVHYHIPRQVWAFSPPLLPPRFLLLSYLLILPVLFLVVLAFLVCFGWLTLVYLASSLWSRSVDRAGDANEFGGEDEREERPVKLVTEHAGHSGLSKVCVEEKEIKEVEDGFSEECRYISRMASTGICINDDERANDEKIVKEVMMFEPCKAFAELDGSTEKHQLLMDIPIDCFLQEVNTKEFSISLNSTTKLLDVLSIGEVFDANTKEISCLSSTDIWKFIHKHDTAEIPVNSAGTDFVIPEVTSSVDSTPHGLGDEYMEIKPEQSLAELSVDTVPEKLAEDVTDEWQETQTLVIEHNNKQQLEAASNEEYRKQIVVFQMNLMILYVK</sequence>
<dbReference type="GO" id="GO:0005634">
    <property type="term" value="C:nucleus"/>
    <property type="evidence" value="ECO:0007669"/>
    <property type="project" value="UniProtKB-SubCell"/>
</dbReference>
<feature type="region of interest" description="Disordered" evidence="3">
    <location>
        <begin position="99"/>
        <end position="123"/>
    </location>
</feature>
<dbReference type="GO" id="GO:0044545">
    <property type="term" value="C:NSL complex"/>
    <property type="evidence" value="ECO:0007669"/>
    <property type="project" value="TreeGrafter"/>
</dbReference>
<comment type="subcellular location">
    <subcellularLocation>
        <location evidence="1">Nucleus</location>
    </subcellularLocation>
</comment>
<keyword evidence="4" id="KW-0472">Membrane</keyword>
<dbReference type="Pfam" id="PF13891">
    <property type="entry name" value="zf-C3HC3H_KANSL2"/>
    <property type="match status" value="1"/>
</dbReference>
<dbReference type="OrthoDB" id="677315at2759"/>
<keyword evidence="2" id="KW-0539">Nucleus</keyword>
<evidence type="ECO:0000256" key="3">
    <source>
        <dbReference type="SAM" id="MobiDB-lite"/>
    </source>
</evidence>
<protein>
    <recommendedName>
        <fullName evidence="5">KANL2-like probable zinc-finger domain-containing protein</fullName>
    </recommendedName>
</protein>
<dbReference type="AlphaFoldDB" id="A0A811RPI4"/>
<evidence type="ECO:0000313" key="6">
    <source>
        <dbReference type="EMBL" id="CAD6272479.1"/>
    </source>
</evidence>
<dbReference type="InterPro" id="IPR025927">
    <property type="entry name" value="Znf_KANL2-like"/>
</dbReference>
<keyword evidence="4" id="KW-0812">Transmembrane</keyword>
<evidence type="ECO:0000259" key="5">
    <source>
        <dbReference type="Pfam" id="PF13891"/>
    </source>
</evidence>
<feature type="transmembrane region" description="Helical" evidence="4">
    <location>
        <begin position="269"/>
        <end position="299"/>
    </location>
</feature>
<evidence type="ECO:0000256" key="2">
    <source>
        <dbReference type="ARBA" id="ARBA00023242"/>
    </source>
</evidence>
<dbReference type="InterPro" id="IPR026316">
    <property type="entry name" value="NSL2"/>
</dbReference>
<feature type="region of interest" description="Disordered" evidence="3">
    <location>
        <begin position="25"/>
        <end position="46"/>
    </location>
</feature>
<comment type="caution">
    <text evidence="6">The sequence shown here is derived from an EMBL/GenBank/DDBJ whole genome shotgun (WGS) entry which is preliminary data.</text>
</comment>
<proteinExistence type="predicted"/>
<name>A0A811RPI4_9POAL</name>
<dbReference type="PANTHER" id="PTHR13453">
    <property type="entry name" value="KAT8 REGULATORY NSL COMPLEX SUBUNIT 2"/>
    <property type="match status" value="1"/>
</dbReference>
<accession>A0A811RPI4</accession>
<evidence type="ECO:0000256" key="4">
    <source>
        <dbReference type="SAM" id="Phobius"/>
    </source>
</evidence>
<dbReference type="PANTHER" id="PTHR13453:SF5">
    <property type="entry name" value="KAT8 REGULATORY NSL COMPLEX SUBUNIT 2"/>
    <property type="match status" value="1"/>
</dbReference>
<feature type="domain" description="KANL2-like probable zinc-finger" evidence="5">
    <location>
        <begin position="129"/>
        <end position="191"/>
    </location>
</feature>
<gene>
    <name evidence="6" type="ORF">NCGR_LOCUS55754</name>
</gene>
<feature type="compositionally biased region" description="Pro residues" evidence="3">
    <location>
        <begin position="102"/>
        <end position="122"/>
    </location>
</feature>
<dbReference type="EMBL" id="CAJGYO010000016">
    <property type="protein sequence ID" value="CAD6272479.1"/>
    <property type="molecule type" value="Genomic_DNA"/>
</dbReference>
<reference evidence="6" key="1">
    <citation type="submission" date="2020-10" db="EMBL/GenBank/DDBJ databases">
        <authorList>
            <person name="Han B."/>
            <person name="Lu T."/>
            <person name="Zhao Q."/>
            <person name="Huang X."/>
            <person name="Zhao Y."/>
        </authorList>
    </citation>
    <scope>NUCLEOTIDE SEQUENCE</scope>
</reference>
<keyword evidence="4" id="KW-1133">Transmembrane helix</keyword>
<organism evidence="6 7">
    <name type="scientific">Miscanthus lutarioriparius</name>
    <dbReference type="NCBI Taxonomy" id="422564"/>
    <lineage>
        <taxon>Eukaryota</taxon>
        <taxon>Viridiplantae</taxon>
        <taxon>Streptophyta</taxon>
        <taxon>Embryophyta</taxon>
        <taxon>Tracheophyta</taxon>
        <taxon>Spermatophyta</taxon>
        <taxon>Magnoliopsida</taxon>
        <taxon>Liliopsida</taxon>
        <taxon>Poales</taxon>
        <taxon>Poaceae</taxon>
        <taxon>PACMAD clade</taxon>
        <taxon>Panicoideae</taxon>
        <taxon>Andropogonodae</taxon>
        <taxon>Andropogoneae</taxon>
        <taxon>Saccharinae</taxon>
        <taxon>Miscanthus</taxon>
    </lineage>
</organism>
<evidence type="ECO:0000256" key="1">
    <source>
        <dbReference type="ARBA" id="ARBA00004123"/>
    </source>
</evidence>
<keyword evidence="7" id="KW-1185">Reference proteome</keyword>